<dbReference type="GO" id="GO:0005789">
    <property type="term" value="C:endoplasmic reticulum membrane"/>
    <property type="evidence" value="ECO:0007669"/>
    <property type="project" value="UniProtKB-SubCell"/>
</dbReference>
<evidence type="ECO:0000259" key="15">
    <source>
        <dbReference type="Pfam" id="PF04987"/>
    </source>
</evidence>
<dbReference type="STRING" id="870435.A0A0C3JLB6"/>
<evidence type="ECO:0000256" key="10">
    <source>
        <dbReference type="ARBA" id="ARBA00023136"/>
    </source>
</evidence>
<keyword evidence="12" id="KW-0961">Cell wall biogenesis/degradation</keyword>
<feature type="transmembrane region" description="Helical" evidence="14">
    <location>
        <begin position="801"/>
        <end position="827"/>
    </location>
</feature>
<feature type="transmembrane region" description="Helical" evidence="14">
    <location>
        <begin position="12"/>
        <end position="29"/>
    </location>
</feature>
<evidence type="ECO:0000256" key="2">
    <source>
        <dbReference type="ARBA" id="ARBA00004687"/>
    </source>
</evidence>
<dbReference type="PANTHER" id="PTHR12250">
    <property type="entry name" value="PHOSPHATIDYLINOSITOL GLYCAN, CLASS N"/>
    <property type="match status" value="1"/>
</dbReference>
<evidence type="ECO:0000256" key="9">
    <source>
        <dbReference type="ARBA" id="ARBA00022989"/>
    </source>
</evidence>
<dbReference type="GO" id="GO:0051377">
    <property type="term" value="F:mannose-ethanolamine phosphotransferase activity"/>
    <property type="evidence" value="ECO:0007669"/>
    <property type="project" value="UniProtKB-UniRule"/>
</dbReference>
<dbReference type="OrthoDB" id="2748310at2759"/>
<dbReference type="InterPro" id="IPR017852">
    <property type="entry name" value="GPI_EtnP_transferase_1_C"/>
</dbReference>
<dbReference type="Gene3D" id="3.40.720.10">
    <property type="entry name" value="Alkaline Phosphatase, subunit A"/>
    <property type="match status" value="1"/>
</dbReference>
<feature type="transmembrane region" description="Helical" evidence="14">
    <location>
        <begin position="585"/>
        <end position="606"/>
    </location>
</feature>
<gene>
    <name evidence="16" type="ORF">M404DRAFT_1005477</name>
</gene>
<dbReference type="FunFam" id="3.40.720.10:FF:000015">
    <property type="entry name" value="GPI ethanolamine phosphate transferase 1"/>
    <property type="match status" value="1"/>
</dbReference>
<dbReference type="UniPathway" id="UPA00196"/>
<dbReference type="GO" id="GO:0071555">
    <property type="term" value="P:cell wall organization"/>
    <property type="evidence" value="ECO:0007669"/>
    <property type="project" value="UniProtKB-KW"/>
</dbReference>
<dbReference type="Pfam" id="PF01663">
    <property type="entry name" value="Phosphodiest"/>
    <property type="match status" value="1"/>
</dbReference>
<evidence type="ECO:0000256" key="7">
    <source>
        <dbReference type="ARBA" id="ARBA00022692"/>
    </source>
</evidence>
<feature type="transmembrane region" description="Helical" evidence="14">
    <location>
        <begin position="465"/>
        <end position="487"/>
    </location>
</feature>
<feature type="transmembrane region" description="Helical" evidence="14">
    <location>
        <begin position="839"/>
        <end position="861"/>
    </location>
</feature>
<evidence type="ECO:0000256" key="11">
    <source>
        <dbReference type="ARBA" id="ARBA00023180"/>
    </source>
</evidence>
<dbReference type="EC" id="2.-.-.-" evidence="14"/>
<dbReference type="PANTHER" id="PTHR12250:SF0">
    <property type="entry name" value="GPI ETHANOLAMINE PHOSPHATE TRANSFERASE 1"/>
    <property type="match status" value="1"/>
</dbReference>
<evidence type="ECO:0000256" key="6">
    <source>
        <dbReference type="ARBA" id="ARBA00022679"/>
    </source>
</evidence>
<dbReference type="Proteomes" id="UP000054217">
    <property type="component" value="Unassembled WGS sequence"/>
</dbReference>
<reference evidence="16 17" key="1">
    <citation type="submission" date="2014-04" db="EMBL/GenBank/DDBJ databases">
        <authorList>
            <consortium name="DOE Joint Genome Institute"/>
            <person name="Kuo A."/>
            <person name="Kohler A."/>
            <person name="Costa M.D."/>
            <person name="Nagy L.G."/>
            <person name="Floudas D."/>
            <person name="Copeland A."/>
            <person name="Barry K.W."/>
            <person name="Cichocki N."/>
            <person name="Veneault-Fourrey C."/>
            <person name="LaButti K."/>
            <person name="Lindquist E.A."/>
            <person name="Lipzen A."/>
            <person name="Lundell T."/>
            <person name="Morin E."/>
            <person name="Murat C."/>
            <person name="Sun H."/>
            <person name="Tunlid A."/>
            <person name="Henrissat B."/>
            <person name="Grigoriev I.V."/>
            <person name="Hibbett D.S."/>
            <person name="Martin F."/>
            <person name="Nordberg H.P."/>
            <person name="Cantor M.N."/>
            <person name="Hua S.X."/>
        </authorList>
    </citation>
    <scope>NUCLEOTIDE SEQUENCE [LARGE SCALE GENOMIC DNA]</scope>
    <source>
        <strain evidence="16 17">Marx 270</strain>
    </source>
</reference>
<protein>
    <recommendedName>
        <fullName evidence="4 14">GPI ethanolamine phosphate transferase 1</fullName>
        <ecNumber evidence="14">2.-.-.-</ecNumber>
    </recommendedName>
</protein>
<dbReference type="SUPFAM" id="SSF53649">
    <property type="entry name" value="Alkaline phosphatase-like"/>
    <property type="match status" value="1"/>
</dbReference>
<reference evidence="17" key="2">
    <citation type="submission" date="2015-01" db="EMBL/GenBank/DDBJ databases">
        <title>Evolutionary Origins and Diversification of the Mycorrhizal Mutualists.</title>
        <authorList>
            <consortium name="DOE Joint Genome Institute"/>
            <consortium name="Mycorrhizal Genomics Consortium"/>
            <person name="Kohler A."/>
            <person name="Kuo A."/>
            <person name="Nagy L.G."/>
            <person name="Floudas D."/>
            <person name="Copeland A."/>
            <person name="Barry K.W."/>
            <person name="Cichocki N."/>
            <person name="Veneault-Fourrey C."/>
            <person name="LaButti K."/>
            <person name="Lindquist E.A."/>
            <person name="Lipzen A."/>
            <person name="Lundell T."/>
            <person name="Morin E."/>
            <person name="Murat C."/>
            <person name="Riley R."/>
            <person name="Ohm R."/>
            <person name="Sun H."/>
            <person name="Tunlid A."/>
            <person name="Henrissat B."/>
            <person name="Grigoriev I.V."/>
            <person name="Hibbett D.S."/>
            <person name="Martin F."/>
        </authorList>
    </citation>
    <scope>NUCLEOTIDE SEQUENCE [LARGE SCALE GENOMIC DNA]</scope>
    <source>
        <strain evidence="17">Marx 270</strain>
    </source>
</reference>
<dbReference type="CDD" id="cd16020">
    <property type="entry name" value="GPI_EPT_1"/>
    <property type="match status" value="1"/>
</dbReference>
<keyword evidence="11" id="KW-0325">Glycoprotein</keyword>
<dbReference type="InterPro" id="IPR017850">
    <property type="entry name" value="Alkaline_phosphatase_core_sf"/>
</dbReference>
<dbReference type="EMBL" id="KN832017">
    <property type="protein sequence ID" value="KIN98341.1"/>
    <property type="molecule type" value="Genomic_DNA"/>
</dbReference>
<evidence type="ECO:0000256" key="3">
    <source>
        <dbReference type="ARBA" id="ARBA00008400"/>
    </source>
</evidence>
<feature type="transmembrane region" description="Helical" evidence="14">
    <location>
        <begin position="731"/>
        <end position="748"/>
    </location>
</feature>
<feature type="transmembrane region" description="Helical" evidence="14">
    <location>
        <begin position="637"/>
        <end position="657"/>
    </location>
</feature>
<comment type="function">
    <text evidence="13 14">Ethanolamine phosphate transferase involved in glycosylphosphatidylinositol-anchor biosynthesis. Transfers ethanolamine phosphate to the first alpha-1,4-linked mannose of the glycosylphosphatidylinositol precursor of GPI-anchor.</text>
</comment>
<evidence type="ECO:0000313" key="17">
    <source>
        <dbReference type="Proteomes" id="UP000054217"/>
    </source>
</evidence>
<dbReference type="AlphaFoldDB" id="A0A0C3JLB6"/>
<dbReference type="HOGENOM" id="CLU_007676_0_0_1"/>
<feature type="transmembrane region" description="Helical" evidence="14">
    <location>
        <begin position="907"/>
        <end position="930"/>
    </location>
</feature>
<proteinExistence type="inferred from homology"/>
<dbReference type="InterPro" id="IPR007070">
    <property type="entry name" value="GPI_EtnP_transferase_1"/>
</dbReference>
<keyword evidence="17" id="KW-1185">Reference proteome</keyword>
<feature type="transmembrane region" description="Helical" evidence="14">
    <location>
        <begin position="613"/>
        <end position="631"/>
    </location>
</feature>
<dbReference type="InParanoid" id="A0A0C3JLB6"/>
<dbReference type="InterPro" id="IPR037671">
    <property type="entry name" value="PIGN_N"/>
</dbReference>
<evidence type="ECO:0000313" key="16">
    <source>
        <dbReference type="EMBL" id="KIN98341.1"/>
    </source>
</evidence>
<comment type="pathway">
    <text evidence="2 14">Glycolipid biosynthesis; glycosylphosphatidylinositol-anchor biosynthesis.</text>
</comment>
<keyword evidence="5 14" id="KW-0337">GPI-anchor biosynthesis</keyword>
<keyword evidence="8 14" id="KW-0256">Endoplasmic reticulum</keyword>
<keyword evidence="7 14" id="KW-0812">Transmembrane</keyword>
<keyword evidence="6 14" id="KW-0808">Transferase</keyword>
<comment type="similarity">
    <text evidence="3 14">Belongs to the PIGG/PIGN/PIGO family. PIGN subfamily.</text>
</comment>
<feature type="transmembrane region" description="Helical" evidence="14">
    <location>
        <begin position="873"/>
        <end position="895"/>
    </location>
</feature>
<keyword evidence="10 14" id="KW-0472">Membrane</keyword>
<dbReference type="Pfam" id="PF04987">
    <property type="entry name" value="PigN"/>
    <property type="match status" value="1"/>
</dbReference>
<evidence type="ECO:0000256" key="5">
    <source>
        <dbReference type="ARBA" id="ARBA00022502"/>
    </source>
</evidence>
<dbReference type="FunCoup" id="A0A0C3JLB6">
    <property type="interactions" value="210"/>
</dbReference>
<organism evidence="16 17">
    <name type="scientific">Pisolithus tinctorius Marx 270</name>
    <dbReference type="NCBI Taxonomy" id="870435"/>
    <lineage>
        <taxon>Eukaryota</taxon>
        <taxon>Fungi</taxon>
        <taxon>Dikarya</taxon>
        <taxon>Basidiomycota</taxon>
        <taxon>Agaricomycotina</taxon>
        <taxon>Agaricomycetes</taxon>
        <taxon>Agaricomycetidae</taxon>
        <taxon>Boletales</taxon>
        <taxon>Sclerodermatineae</taxon>
        <taxon>Pisolithaceae</taxon>
        <taxon>Pisolithus</taxon>
    </lineage>
</organism>
<feature type="domain" description="GPI ethanolamine phosphate transferase 1 C-terminal" evidence="15">
    <location>
        <begin position="454"/>
        <end position="899"/>
    </location>
</feature>
<evidence type="ECO:0000256" key="4">
    <source>
        <dbReference type="ARBA" id="ARBA00020831"/>
    </source>
</evidence>
<feature type="transmembrane region" description="Helical" evidence="14">
    <location>
        <begin position="669"/>
        <end position="689"/>
    </location>
</feature>
<name>A0A0C3JLB6_PISTI</name>
<evidence type="ECO:0000256" key="12">
    <source>
        <dbReference type="ARBA" id="ARBA00023316"/>
    </source>
</evidence>
<evidence type="ECO:0000256" key="14">
    <source>
        <dbReference type="RuleBase" id="RU367138"/>
    </source>
</evidence>
<feature type="transmembrane region" description="Helical" evidence="14">
    <location>
        <begin position="499"/>
        <end position="517"/>
    </location>
</feature>
<sequence length="944" mass="104230">MASTGPSQNVLKLLLLGIVFHVVFIASVFDCYFTSPVVHGMNHHGSQSHGEAKRLVLIVADGLRADLLFTPNGFAFGESSPTVVAPHLRSIAEKRGAFGVSHTRVPTESRPGHVAIIGGMYEDVSAVTKGWKTNPVDFDSVFNQSSHTFSFGSPDILPMFSKGASPGKVLTWCYDEEAEDFTKDATTLDTWVLDQLRILFRNASTDATLNSQLRGDKVIFFLHLLGLDTTGHAYRPFSMEYMQNIQIVDNIVGQVENLVSQFYGDQETSYVFTADHGMSKIGNHGDGDPDSTRTPLIAWGKGVRGPLSDSTPTSHDEYSKPWNLDHLLRRDVSQADLAPLMATLIGIDWPSNSVGVLPDIDPTRAGYLAPIEGEEALARYSLVNVQVLLEHYLVKHEMKAAHAIFYKPFGLLEDEELDVPARIRKVAAIERLIEEGKWYDARRYSMELSEDCLQGLRYLETYDRLLIRAIVVVAYLGWVAYASISLLPPAASLSASRSGVVNVVTIAILLGFWAAFWIQNSPWTFYVYVAFPCYFWREFYSRGVPALCKCVSESSPTYRNLCVQLILVISALQSMVVAYTHRSIWSAGFVVIGVLWPLFMWPSWLLSQNWKLVGLWCGSCIVTGVFPLLAVDKEESLPSILAGGGVMLLIGAIHLYSSGRNVVDKSVRISCAIQMGLVAAMMLVTSSSVGCLQAKAGLPRLHQIAAWLILASSSVYPFISKVRHPSPTSKIISFFLAFAVCFVILSISVEGLFYSAYTCNLLLWIEIEALVRNSDISNGNGSAADQQPSISYRFRADDIRIALFFLFYVQVAFFGTGNVASISSFYLEPVYRLVPIFNPFLMAALLIFKIVCPYVILSVAFATLNARLHLPPFSLFLVALTLTDGMTMTFFLNVTDTGSWLEIGQSISFFCITSLLLVWSAGICAAGEYLTADTLVDRKSTKVD</sequence>
<keyword evidence="9 14" id="KW-1133">Transmembrane helix</keyword>
<evidence type="ECO:0000256" key="8">
    <source>
        <dbReference type="ARBA" id="ARBA00022824"/>
    </source>
</evidence>
<accession>A0A0C3JLB6</accession>
<evidence type="ECO:0000256" key="1">
    <source>
        <dbReference type="ARBA" id="ARBA00004477"/>
    </source>
</evidence>
<dbReference type="GO" id="GO:0006506">
    <property type="term" value="P:GPI anchor biosynthetic process"/>
    <property type="evidence" value="ECO:0007669"/>
    <property type="project" value="UniProtKB-UniPathway"/>
</dbReference>
<dbReference type="InterPro" id="IPR002591">
    <property type="entry name" value="Phosphodiest/P_Trfase"/>
</dbReference>
<evidence type="ECO:0000256" key="13">
    <source>
        <dbReference type="ARBA" id="ARBA00024850"/>
    </source>
</evidence>
<feature type="transmembrane region" description="Helical" evidence="14">
    <location>
        <begin position="701"/>
        <end position="719"/>
    </location>
</feature>
<comment type="subcellular location">
    <subcellularLocation>
        <location evidence="1 14">Endoplasmic reticulum membrane</location>
        <topology evidence="1 14">Multi-pass membrane protein</topology>
    </subcellularLocation>
</comment>